<evidence type="ECO:0000256" key="6">
    <source>
        <dbReference type="ARBA" id="ARBA00022553"/>
    </source>
</evidence>
<dbReference type="InterPro" id="IPR040706">
    <property type="entry name" value="Zf-MYST"/>
</dbReference>
<feature type="region of interest" description="Disordered" evidence="22">
    <location>
        <begin position="523"/>
        <end position="570"/>
    </location>
</feature>
<feature type="region of interest" description="Disordered" evidence="22">
    <location>
        <begin position="458"/>
        <end position="510"/>
    </location>
</feature>
<dbReference type="GO" id="GO:0003677">
    <property type="term" value="F:DNA binding"/>
    <property type="evidence" value="ECO:0007669"/>
    <property type="project" value="InterPro"/>
</dbReference>
<feature type="region of interest" description="Disordered" evidence="22">
    <location>
        <begin position="1391"/>
        <end position="1606"/>
    </location>
</feature>
<feature type="compositionally biased region" description="Polar residues" evidence="22">
    <location>
        <begin position="459"/>
        <end position="479"/>
    </location>
</feature>
<feature type="domain" description="H15" evidence="24">
    <location>
        <begin position="95"/>
        <end position="168"/>
    </location>
</feature>
<evidence type="ECO:0000256" key="2">
    <source>
        <dbReference type="ARBA" id="ARBA00010107"/>
    </source>
</evidence>
<keyword evidence="28" id="KW-1185">Reference proteome</keyword>
<dbReference type="GO" id="GO:0006357">
    <property type="term" value="P:regulation of transcription by RNA polymerase II"/>
    <property type="evidence" value="ECO:0007669"/>
    <property type="project" value="TreeGrafter"/>
</dbReference>
<dbReference type="InterPro" id="IPR036390">
    <property type="entry name" value="WH_DNA-bd_sf"/>
</dbReference>
<dbReference type="FunFam" id="3.40.630.30:FF:000001">
    <property type="entry name" value="Histone acetyltransferase"/>
    <property type="match status" value="1"/>
</dbReference>
<feature type="domain" description="MYST-type HAT" evidence="25">
    <location>
        <begin position="703"/>
        <end position="978"/>
    </location>
</feature>
<feature type="region of interest" description="Disordered" evidence="22">
    <location>
        <begin position="1357"/>
        <end position="1378"/>
    </location>
</feature>
<feature type="domain" description="PHD-type" evidence="23">
    <location>
        <begin position="209"/>
        <end position="268"/>
    </location>
</feature>
<feature type="compositionally biased region" description="Low complexity" evidence="22">
    <location>
        <begin position="1722"/>
        <end position="1738"/>
    </location>
</feature>
<evidence type="ECO:0000256" key="20">
    <source>
        <dbReference type="PIRSR" id="PIRSR602717-51"/>
    </source>
</evidence>
<keyword evidence="14" id="KW-0007">Acetylation</keyword>
<dbReference type="GO" id="GO:0005634">
    <property type="term" value="C:nucleus"/>
    <property type="evidence" value="ECO:0007669"/>
    <property type="project" value="UniProtKB-SubCell"/>
</dbReference>
<feature type="compositionally biased region" description="Low complexity" evidence="22">
    <location>
        <begin position="1543"/>
        <end position="1552"/>
    </location>
</feature>
<evidence type="ECO:0000256" key="4">
    <source>
        <dbReference type="ARBA" id="ARBA00022491"/>
    </source>
</evidence>
<feature type="region of interest" description="Disordered" evidence="22">
    <location>
        <begin position="1087"/>
        <end position="1137"/>
    </location>
</feature>
<evidence type="ECO:0000256" key="1">
    <source>
        <dbReference type="ARBA" id="ARBA00004123"/>
    </source>
</evidence>
<evidence type="ECO:0000259" key="26">
    <source>
        <dbReference type="PROSITE" id="PS52014"/>
    </source>
</evidence>
<evidence type="ECO:0000256" key="10">
    <source>
        <dbReference type="ARBA" id="ARBA00022771"/>
    </source>
</evidence>
<sequence>MVKENETNHVQANATYTAWLLQAIAKIKQQKQRPNEERICNAIQANHKVTRDAILEQLSLAVKDGSILAVQNKGITSYKDPSSLCQLQTRSLEVTPQTDLTKVVIRSVRELGEKGGSTIRSIEKYIKSSYRITFLDGANLNHLLKVQIKRIVKNGHLKQEGAHLKLGTSSTSDTSNGVSASKSVKVNEDIDLNDIILPFERHRKIAPPVLICSFCLGPTEKNRNGEPEDLISCADCGSSGHPSCLKFSPELAEKVQNLRWQCIECKKCSFCGKSGKEDDMLFCDACDRGFHMPCCDPPLNKAPKGRWVCNICDPNRGTMKGKRFLEMAAKYTARYKAQLHATSRQKLKNARQFQANKQKKALQARVEKHKVGKKKSEDSGMRERDKEEEEEEEEEEEAPPTSSESDHEEEASHFDSLLKMSKSRGLVDGLSRYFTPSNKRKSRVSLSSVDNFTAVVKAQTKSNQSVPSQSTASRSQKTANRLVKRSKLQQAHRGRKKTDGPPGSGQLKGLFDGLSHLFTAQGERKRTFPMYNHVSRKQRDQNTVPDVSSSSTLSSIPSQVCSPSSSKVWTGGHLFSVLPRIESDCDADGEDEGDDEDEKSYNAVKIRPHENKGSEGKDSPDDSDSDEDEAGDMTLAGSNGKAAGSRGGIQNRSQDEDDPLRPGGKLLPNVTEDDYELFRLVQEKAQRTVAEGSEKEALPLPDSQGRYPPCIEMGKYEIQTWYSSPYPQEYARLPKLYICEFCLKYMKSRAILKRHMEKCNMNHPPANEIYRKGSLSVFEVDGNVSKLYCQNLCLLAKLFLDHKTLYYDVEPFLFYVLTTNDTYGSHIVGYFSKEKHCQQKYNVSCIMTLPQHQRKGYGRLLIDFSYLLSRIEGVAGSPEKPLSELGRVSYLAYWRSVILEYLYAHADHPITIKGISRATGMCAQDIVDTLHNLKLIVWHDGRLGLVQKHKIISDYMETLRARPQLRLTLDPECLRWTPLISLQTLEEEEEMAEKELNEMSEVVNSIAAEREANKQTAVELGQTPSVADDFSPSPNQKNYRKIGRKRLLSVGLNPEPEPKRSRAEFNSIAVRGMTVVHQNCPYSFDDEMGPKMLSHSPVRSPTRPSPRHILHVETRPAATSPGRPPSLSPQQSPAGRLPKAIDDATMKVTKLIKKVPGRPVGRPPGAGSRSIKRSLKKLPPKLTKKGIVVGKNGLPKRPRGRPPKNMALVLGESAKMSKKILLQYAEQEQKIIRKPGPGRRPGRKAGAGRKASSGRKPGPGRPVLSKAAAGLRSGSNMVASGKRRGRPPKIQKTHWMHRGSQHVTMQDRELEETVITTKTTANHVDDINHELKDIHDVIEDAQVVNQEEKDLTIMLADKPDCGNSNKPDAAIEVSEDEARIEKTKDIPVCVETRESSVTEDISKNRNVDNNSDAKTSKDSDSSSSSSDETSSDDDDDDDDDDDSSSEEDEEKTVKRVYDSSKQMEVQEERAEDPETVEASQNLADIVADLEEADRVAGTNLSDSSNPSSPSSLPEQEHDTSVNHAPTSGSRSSIEPPETHSIDSSLSSLSSSSGDERQTVPSPQAPNTPPPAPRPATPHSPSSPQDSLPPKVIDQPDEEQEDTMDSQTFAEMELSEAGDAINSVQSAEATTLSSEEDFSRLTGSAAVQETLHGSDNMEEVLAQELEKDLRDIDSHLASPAPPSVQTHTPHQQAMSTPDPMTPCETRPMGSVEPLTPPQPPSQGPQTQTQVPSSVTTSTSRAHRNHSCGSASSRPGSVYSQQTSSMTGLSQAGMSNNGFNNVDMDHQLGLSSPPSISTADMSALSAQAYSDCAQQALSYVQNSRGRFMDTVCLPMQGGGVGYLPVATSGVSYHHNSPVSSYSPSMISQQQQVQAPPPQSLQPAAQQNSPRLVHNHTPVPVACVGQVGVSAGGYPTPASCSLAKLQQLTNGIMEILPENQMTPPPNLTPPPPVNMTPPPSIMRSMTTPPVVSLQQQLGQAAMMAGPPCPTPTSSKYQRQRSSSTAANTVRKSPSVTPNVTVNPNMTFTPNVTIQPSTGMLQRYNMNMFNGYRVQQTMVNPGYITANPGFLTQLNQSQLPVQMSMMNMNMHPQQQFPQQMQHTQTNNAMYPYGYNIMNMNMRR</sequence>
<dbReference type="Pfam" id="PF00628">
    <property type="entry name" value="PHD"/>
    <property type="match status" value="2"/>
</dbReference>
<dbReference type="PROSITE" id="PS51726">
    <property type="entry name" value="MYST_HAT"/>
    <property type="match status" value="1"/>
</dbReference>
<dbReference type="CDD" id="cd15527">
    <property type="entry name" value="PHD2_KAT6A_6B"/>
    <property type="match status" value="1"/>
</dbReference>
<evidence type="ECO:0000256" key="14">
    <source>
        <dbReference type="ARBA" id="ARBA00022990"/>
    </source>
</evidence>
<dbReference type="OrthoDB" id="787137at2759"/>
<evidence type="ECO:0000256" key="7">
    <source>
        <dbReference type="ARBA" id="ARBA00022679"/>
    </source>
</evidence>
<dbReference type="GO" id="GO:0070776">
    <property type="term" value="C:MOZ/MORF histone acetyltransferase complex"/>
    <property type="evidence" value="ECO:0007669"/>
    <property type="project" value="TreeGrafter"/>
</dbReference>
<evidence type="ECO:0000256" key="21">
    <source>
        <dbReference type="PROSITE-ProRule" id="PRU00146"/>
    </source>
</evidence>
<feature type="region of interest" description="Disordered" evidence="22">
    <location>
        <begin position="1979"/>
        <end position="2020"/>
    </location>
</feature>
<feature type="compositionally biased region" description="Polar residues" evidence="22">
    <location>
        <begin position="1521"/>
        <end position="1532"/>
    </location>
</feature>
<dbReference type="FunFam" id="3.30.40.10:FF:000005">
    <property type="entry name" value="zinc finger protein isoform X1"/>
    <property type="match status" value="1"/>
</dbReference>
<dbReference type="InterPro" id="IPR013083">
    <property type="entry name" value="Znf_RING/FYVE/PHD"/>
</dbReference>
<keyword evidence="18" id="KW-0539">Nucleus</keyword>
<dbReference type="CDD" id="cd15618">
    <property type="entry name" value="PHD1_MOZ_MORF"/>
    <property type="match status" value="1"/>
</dbReference>
<evidence type="ECO:0000256" key="15">
    <source>
        <dbReference type="ARBA" id="ARBA00023015"/>
    </source>
</evidence>
<dbReference type="Gene3D" id="3.40.630.30">
    <property type="match status" value="1"/>
</dbReference>
<dbReference type="Pfam" id="PF21524">
    <property type="entry name" value="SAMD1_WH"/>
    <property type="match status" value="1"/>
</dbReference>
<dbReference type="InterPro" id="IPR019787">
    <property type="entry name" value="Znf_PHD-finger"/>
</dbReference>
<dbReference type="GO" id="GO:0003682">
    <property type="term" value="F:chromatin binding"/>
    <property type="evidence" value="ECO:0007669"/>
    <property type="project" value="TreeGrafter"/>
</dbReference>
<dbReference type="Gene3D" id="3.30.40.10">
    <property type="entry name" value="Zinc/RING finger domain, C3HC4 (zinc finger)"/>
    <property type="match status" value="1"/>
</dbReference>
<dbReference type="GO" id="GO:0000786">
    <property type="term" value="C:nucleosome"/>
    <property type="evidence" value="ECO:0007669"/>
    <property type="project" value="InterPro"/>
</dbReference>
<feature type="compositionally biased region" description="Pro residues" evidence="22">
    <location>
        <begin position="1562"/>
        <end position="1577"/>
    </location>
</feature>
<keyword evidence="5" id="KW-1017">Isopeptide bond</keyword>
<feature type="domain" description="SAMD1-like winged helix (WH)" evidence="26">
    <location>
        <begin position="8"/>
        <end position="84"/>
    </location>
</feature>
<keyword evidence="13" id="KW-0156">Chromatin regulator</keyword>
<dbReference type="SUPFAM" id="SSF57903">
    <property type="entry name" value="FYVE/PHD zinc finger"/>
    <property type="match status" value="2"/>
</dbReference>
<feature type="region of interest" description="Disordered" evidence="22">
    <location>
        <begin position="1664"/>
        <end position="1792"/>
    </location>
</feature>
<feature type="compositionally biased region" description="Polar residues" evidence="22">
    <location>
        <begin position="1682"/>
        <end position="1694"/>
    </location>
</feature>
<dbReference type="InterPro" id="IPR016181">
    <property type="entry name" value="Acyl_CoA_acyltransferase"/>
</dbReference>
<dbReference type="OMA" id="GRPPWKH"/>
<dbReference type="InterPro" id="IPR001965">
    <property type="entry name" value="Znf_PHD"/>
</dbReference>
<dbReference type="SMART" id="SM00384">
    <property type="entry name" value="AT_hook"/>
    <property type="match status" value="4"/>
</dbReference>
<comment type="catalytic activity">
    <reaction evidence="19">
        <text>L-lysyl-[protein] + acetyl-CoA = N(6)-acetyl-L-lysyl-[protein] + CoA + H(+)</text>
        <dbReference type="Rhea" id="RHEA:45948"/>
        <dbReference type="Rhea" id="RHEA-COMP:9752"/>
        <dbReference type="Rhea" id="RHEA-COMP:10731"/>
        <dbReference type="ChEBI" id="CHEBI:15378"/>
        <dbReference type="ChEBI" id="CHEBI:29969"/>
        <dbReference type="ChEBI" id="CHEBI:57287"/>
        <dbReference type="ChEBI" id="CHEBI:57288"/>
        <dbReference type="ChEBI" id="CHEBI:61930"/>
        <dbReference type="EC" id="2.3.1.48"/>
    </reaction>
</comment>
<evidence type="ECO:0000256" key="5">
    <source>
        <dbReference type="ARBA" id="ARBA00022499"/>
    </source>
</evidence>
<feature type="compositionally biased region" description="Polar residues" evidence="22">
    <location>
        <begin position="1745"/>
        <end position="1778"/>
    </location>
</feature>
<feature type="compositionally biased region" description="Low complexity" evidence="22">
    <location>
        <begin position="1851"/>
        <end position="1871"/>
    </location>
</feature>
<protein>
    <recommendedName>
        <fullName evidence="3">histone acetyltransferase</fullName>
        <ecNumber evidence="3">2.3.1.48</ecNumber>
    </recommendedName>
</protein>
<dbReference type="EMBL" id="PZQS01000001">
    <property type="protein sequence ID" value="PVD38522.1"/>
    <property type="molecule type" value="Genomic_DNA"/>
</dbReference>
<evidence type="ECO:0000313" key="27">
    <source>
        <dbReference type="EMBL" id="PVD38522.1"/>
    </source>
</evidence>
<dbReference type="SMART" id="SM00249">
    <property type="entry name" value="PHD"/>
    <property type="match status" value="2"/>
</dbReference>
<feature type="compositionally biased region" description="Low complexity" evidence="22">
    <location>
        <begin position="548"/>
        <end position="566"/>
    </location>
</feature>
<organism evidence="27 28">
    <name type="scientific">Pomacea canaliculata</name>
    <name type="common">Golden apple snail</name>
    <dbReference type="NCBI Taxonomy" id="400727"/>
    <lineage>
        <taxon>Eukaryota</taxon>
        <taxon>Metazoa</taxon>
        <taxon>Spiralia</taxon>
        <taxon>Lophotrochozoa</taxon>
        <taxon>Mollusca</taxon>
        <taxon>Gastropoda</taxon>
        <taxon>Caenogastropoda</taxon>
        <taxon>Architaenioglossa</taxon>
        <taxon>Ampullarioidea</taxon>
        <taxon>Ampullariidae</taxon>
        <taxon>Pomacea</taxon>
    </lineage>
</organism>
<dbReference type="Gene3D" id="3.30.60.60">
    <property type="entry name" value="N-acetyl transferase-like"/>
    <property type="match status" value="1"/>
</dbReference>
<name>A0A2T7PYL8_POMCA</name>
<dbReference type="SUPFAM" id="SSF46785">
    <property type="entry name" value="Winged helix' DNA-binding domain"/>
    <property type="match status" value="1"/>
</dbReference>
<dbReference type="GO" id="GO:0003712">
    <property type="term" value="F:transcription coregulator activity"/>
    <property type="evidence" value="ECO:0007669"/>
    <property type="project" value="TreeGrafter"/>
</dbReference>
<dbReference type="FunFam" id="3.30.60.60:FF:000001">
    <property type="entry name" value="Histone acetyltransferase"/>
    <property type="match status" value="1"/>
</dbReference>
<dbReference type="PROSITE" id="PS51504">
    <property type="entry name" value="H15"/>
    <property type="match status" value="1"/>
</dbReference>
<keyword evidence="12" id="KW-0832">Ubl conjugation</keyword>
<evidence type="ECO:0000256" key="19">
    <source>
        <dbReference type="ARBA" id="ARBA00048017"/>
    </source>
</evidence>
<dbReference type="PANTHER" id="PTHR10615">
    <property type="entry name" value="HISTONE ACETYLTRANSFERASE"/>
    <property type="match status" value="1"/>
</dbReference>
<keyword evidence="6" id="KW-0597">Phosphoprotein</keyword>
<dbReference type="InterPro" id="IPR017956">
    <property type="entry name" value="AT_hook_DNA-bd_motif"/>
</dbReference>
<dbReference type="InterPro" id="IPR036388">
    <property type="entry name" value="WH-like_DNA-bd_sf"/>
</dbReference>
<comment type="caution">
    <text evidence="27">The sequence shown here is derived from an EMBL/GenBank/DDBJ whole genome shotgun (WGS) entry which is preliminary data.</text>
</comment>
<dbReference type="CDD" id="cd04301">
    <property type="entry name" value="NAT_SF"/>
    <property type="match status" value="1"/>
</dbReference>
<dbReference type="InterPro" id="IPR048589">
    <property type="entry name" value="SAMD1-like_WH"/>
</dbReference>
<evidence type="ECO:0000256" key="9">
    <source>
        <dbReference type="ARBA" id="ARBA00022737"/>
    </source>
</evidence>
<feature type="compositionally biased region" description="Basic and acidic residues" evidence="22">
    <location>
        <begin position="1664"/>
        <end position="1673"/>
    </location>
</feature>
<evidence type="ECO:0000256" key="11">
    <source>
        <dbReference type="ARBA" id="ARBA00022833"/>
    </source>
</evidence>
<dbReference type="Pfam" id="PF01853">
    <property type="entry name" value="MOZ_SAS"/>
    <property type="match status" value="1"/>
</dbReference>
<dbReference type="GO" id="GO:0010484">
    <property type="term" value="F:histone H3 acetyltransferase activity"/>
    <property type="evidence" value="ECO:0007669"/>
    <property type="project" value="TreeGrafter"/>
</dbReference>
<feature type="compositionally biased region" description="Low complexity" evidence="22">
    <location>
        <begin position="1499"/>
        <end position="1513"/>
    </location>
</feature>
<dbReference type="InterPro" id="IPR002717">
    <property type="entry name" value="HAT_MYST-type"/>
</dbReference>
<keyword evidence="15" id="KW-0805">Transcription regulation</keyword>
<dbReference type="PROSITE" id="PS50016">
    <property type="entry name" value="ZF_PHD_2"/>
    <property type="match status" value="2"/>
</dbReference>
<feature type="compositionally biased region" description="Low complexity" evidence="22">
    <location>
        <begin position="1878"/>
        <end position="1887"/>
    </location>
</feature>
<dbReference type="PANTHER" id="PTHR10615:SF217">
    <property type="entry name" value="HISTONE ACETYLTRANSFERASE"/>
    <property type="match status" value="1"/>
</dbReference>
<feature type="compositionally biased region" description="Low complexity" evidence="22">
    <location>
        <begin position="1157"/>
        <end position="1167"/>
    </location>
</feature>
<feature type="compositionally biased region" description="Basic residues" evidence="22">
    <location>
        <begin position="482"/>
        <end position="496"/>
    </location>
</feature>
<comment type="similarity">
    <text evidence="2">Belongs to the MYST (SAS/MOZ) family.</text>
</comment>
<evidence type="ECO:0000256" key="12">
    <source>
        <dbReference type="ARBA" id="ARBA00022843"/>
    </source>
</evidence>
<reference evidence="27 28" key="1">
    <citation type="submission" date="2018-04" db="EMBL/GenBank/DDBJ databases">
        <title>The genome of golden apple snail Pomacea canaliculata provides insight into stress tolerance and invasive adaptation.</title>
        <authorList>
            <person name="Liu C."/>
            <person name="Liu B."/>
            <person name="Ren Y."/>
            <person name="Zhang Y."/>
            <person name="Wang H."/>
            <person name="Li S."/>
            <person name="Jiang F."/>
            <person name="Yin L."/>
            <person name="Zhang G."/>
            <person name="Qian W."/>
            <person name="Fan W."/>
        </authorList>
    </citation>
    <scope>NUCLEOTIDE SEQUENCE [LARGE SCALE GENOMIC DNA]</scope>
    <source>
        <strain evidence="27">SZHN2017</strain>
        <tissue evidence="27">Muscle</tissue>
    </source>
</reference>
<feature type="compositionally biased region" description="Acidic residues" evidence="22">
    <location>
        <begin position="584"/>
        <end position="598"/>
    </location>
</feature>
<proteinExistence type="inferred from homology"/>
<evidence type="ECO:0000256" key="8">
    <source>
        <dbReference type="ARBA" id="ARBA00022723"/>
    </source>
</evidence>
<dbReference type="FunFam" id="1.10.10.10:FF:000123">
    <property type="entry name" value="Histone acetyltransferase"/>
    <property type="match status" value="1"/>
</dbReference>
<keyword evidence="11" id="KW-0862">Zinc</keyword>
<keyword evidence="16" id="KW-0010">Activator</keyword>
<feature type="compositionally biased region" description="Polar residues" evidence="22">
    <location>
        <begin position="1988"/>
        <end position="2020"/>
    </location>
</feature>
<keyword evidence="9" id="KW-0677">Repeat</keyword>
<feature type="region of interest" description="Disordered" evidence="22">
    <location>
        <begin position="584"/>
        <end position="669"/>
    </location>
</feature>
<dbReference type="SMART" id="SM00526">
    <property type="entry name" value="H15"/>
    <property type="match status" value="1"/>
</dbReference>
<feature type="region of interest" description="Disordered" evidence="22">
    <location>
        <begin position="1228"/>
        <end position="1293"/>
    </location>
</feature>
<dbReference type="InterPro" id="IPR011011">
    <property type="entry name" value="Znf_FYVE_PHD"/>
</dbReference>
<evidence type="ECO:0000256" key="18">
    <source>
        <dbReference type="ARBA" id="ARBA00023242"/>
    </source>
</evidence>
<dbReference type="Pfam" id="PF17772">
    <property type="entry name" value="zf-MYST"/>
    <property type="match status" value="1"/>
</dbReference>
<dbReference type="InterPro" id="IPR005818">
    <property type="entry name" value="Histone_H1/H5_H15"/>
</dbReference>
<keyword evidence="10 21" id="KW-0863">Zinc-finger</keyword>
<evidence type="ECO:0000256" key="17">
    <source>
        <dbReference type="ARBA" id="ARBA00023163"/>
    </source>
</evidence>
<dbReference type="EC" id="2.3.1.48" evidence="3"/>
<keyword evidence="7" id="KW-0808">Transferase</keyword>
<feature type="region of interest" description="Disordered" evidence="22">
    <location>
        <begin position="343"/>
        <end position="415"/>
    </location>
</feature>
<evidence type="ECO:0000256" key="16">
    <source>
        <dbReference type="ARBA" id="ARBA00023159"/>
    </source>
</evidence>
<dbReference type="PROSITE" id="PS52014">
    <property type="entry name" value="SAMD1_WH"/>
    <property type="match status" value="1"/>
</dbReference>
<dbReference type="InterPro" id="IPR050603">
    <property type="entry name" value="MYST_HAT"/>
</dbReference>
<feature type="region of interest" description="Disordered" evidence="22">
    <location>
        <begin position="1155"/>
        <end position="1205"/>
    </location>
</feature>
<keyword evidence="4" id="KW-0678">Repressor</keyword>
<feature type="compositionally biased region" description="Basic residues" evidence="22">
    <location>
        <begin position="1232"/>
        <end position="1247"/>
    </location>
</feature>
<evidence type="ECO:0000256" key="22">
    <source>
        <dbReference type="SAM" id="MobiDB-lite"/>
    </source>
</evidence>
<feature type="active site" description="Proton donor/acceptor" evidence="20">
    <location>
        <position position="879"/>
    </location>
</feature>
<dbReference type="GO" id="GO:0006334">
    <property type="term" value="P:nucleosome assembly"/>
    <property type="evidence" value="ECO:0007669"/>
    <property type="project" value="InterPro"/>
</dbReference>
<evidence type="ECO:0000256" key="3">
    <source>
        <dbReference type="ARBA" id="ARBA00013184"/>
    </source>
</evidence>
<feature type="domain" description="PHD-type" evidence="23">
    <location>
        <begin position="265"/>
        <end position="315"/>
    </location>
</feature>
<feature type="compositionally biased region" description="Basic residues" evidence="22">
    <location>
        <begin position="1170"/>
        <end position="1184"/>
    </location>
</feature>
<accession>A0A2T7PYL8</accession>
<feature type="compositionally biased region" description="Acidic residues" evidence="22">
    <location>
        <begin position="386"/>
        <end position="398"/>
    </location>
</feature>
<gene>
    <name evidence="27" type="ORF">C0Q70_01138</name>
</gene>
<feature type="compositionally biased region" description="Basic residues" evidence="22">
    <location>
        <begin position="357"/>
        <end position="373"/>
    </location>
</feature>
<feature type="compositionally biased region" description="Basic and acidic residues" evidence="22">
    <location>
        <begin position="1391"/>
        <end position="1406"/>
    </location>
</feature>
<dbReference type="SUPFAM" id="SSF55729">
    <property type="entry name" value="Acyl-CoA N-acyltransferases (Nat)"/>
    <property type="match status" value="1"/>
</dbReference>
<dbReference type="Pfam" id="PF00538">
    <property type="entry name" value="Linker_histone"/>
    <property type="match status" value="1"/>
</dbReference>
<evidence type="ECO:0000259" key="25">
    <source>
        <dbReference type="PROSITE" id="PS51726"/>
    </source>
</evidence>
<comment type="subcellular location">
    <subcellularLocation>
        <location evidence="1">Nucleus</location>
    </subcellularLocation>
</comment>
<feature type="compositionally biased region" description="Basic and acidic residues" evidence="22">
    <location>
        <begin position="374"/>
        <end position="385"/>
    </location>
</feature>
<dbReference type="Proteomes" id="UP000245119">
    <property type="component" value="Linkage Group LG1"/>
</dbReference>
<feature type="region of interest" description="Disordered" evidence="22">
    <location>
        <begin position="1851"/>
        <end position="1890"/>
    </location>
</feature>
<keyword evidence="17" id="KW-0804">Transcription</keyword>
<dbReference type="GO" id="GO:0040029">
    <property type="term" value="P:epigenetic regulation of gene expression"/>
    <property type="evidence" value="ECO:0007669"/>
    <property type="project" value="UniProtKB-ARBA"/>
</dbReference>
<feature type="compositionally biased region" description="Basic and acidic residues" evidence="22">
    <location>
        <begin position="607"/>
        <end position="620"/>
    </location>
</feature>
<dbReference type="Gene3D" id="1.10.10.10">
    <property type="entry name" value="Winged helix-like DNA-binding domain superfamily/Winged helix DNA-binding domain"/>
    <property type="match status" value="2"/>
</dbReference>
<evidence type="ECO:0000259" key="23">
    <source>
        <dbReference type="PROSITE" id="PS50016"/>
    </source>
</evidence>
<dbReference type="STRING" id="400727.A0A2T7PYL8"/>
<evidence type="ECO:0000259" key="24">
    <source>
        <dbReference type="PROSITE" id="PS51504"/>
    </source>
</evidence>
<feature type="compositionally biased region" description="Acidic residues" evidence="22">
    <location>
        <begin position="1429"/>
        <end position="1450"/>
    </location>
</feature>
<keyword evidence="8" id="KW-0479">Metal-binding</keyword>
<evidence type="ECO:0000256" key="13">
    <source>
        <dbReference type="ARBA" id="ARBA00022853"/>
    </source>
</evidence>
<feature type="compositionally biased region" description="Acidic residues" evidence="22">
    <location>
        <begin position="1594"/>
        <end position="1603"/>
    </location>
</feature>
<feature type="compositionally biased region" description="Acidic residues" evidence="22">
    <location>
        <begin position="621"/>
        <end position="631"/>
    </location>
</feature>
<dbReference type="GO" id="GO:0008270">
    <property type="term" value="F:zinc ion binding"/>
    <property type="evidence" value="ECO:0007669"/>
    <property type="project" value="UniProtKB-KW"/>
</dbReference>
<evidence type="ECO:0000313" key="28">
    <source>
        <dbReference type="Proteomes" id="UP000245119"/>
    </source>
</evidence>
<feature type="compositionally biased region" description="Basic residues" evidence="22">
    <location>
        <begin position="1281"/>
        <end position="1293"/>
    </location>
</feature>